<evidence type="ECO:0000313" key="3">
    <source>
        <dbReference type="Proteomes" id="UP000536835"/>
    </source>
</evidence>
<dbReference type="EMBL" id="JABFCX010000003">
    <property type="protein sequence ID" value="NNU17190.1"/>
    <property type="molecule type" value="Genomic_DNA"/>
</dbReference>
<evidence type="ECO:0000256" key="1">
    <source>
        <dbReference type="SAM" id="SignalP"/>
    </source>
</evidence>
<comment type="caution">
    <text evidence="2">The sequence shown here is derived from an EMBL/GenBank/DDBJ whole genome shotgun (WGS) entry which is preliminary data.</text>
</comment>
<sequence length="211" mass="22257">MHQVFASAVMWAALLVSPSANAAVVIEITEVSGDVRFQVSGSLNTIGLNPLSSGITEDTEQGFMNAARGVFVNLPFGAFSDDSVPYRAFQAYGTNLPPRFGTLDANERGAPRGDAFGLTRAGVLILPDDYVSGTALSAQLIFFGRDLDDLGLTRGTRDTARLANGQSVEFVVPGDPPPAPVPTPAAWIGMVTGAALLARMGKPRGQLFFKR</sequence>
<proteinExistence type="predicted"/>
<evidence type="ECO:0000313" key="2">
    <source>
        <dbReference type="EMBL" id="NNU17190.1"/>
    </source>
</evidence>
<gene>
    <name evidence="2" type="ORF">HK107_12735</name>
</gene>
<dbReference type="Proteomes" id="UP000536835">
    <property type="component" value="Unassembled WGS sequence"/>
</dbReference>
<name>A0A7Y3RP54_9PROT</name>
<feature type="signal peptide" evidence="1">
    <location>
        <begin position="1"/>
        <end position="22"/>
    </location>
</feature>
<reference evidence="2 3" key="1">
    <citation type="submission" date="2020-05" db="EMBL/GenBank/DDBJ databases">
        <title>Parvularcula mediterraneae sp. nov., isolated from polypropylene straw from shallow seawater of the seashore of Laganas in Zakynthos island, Greece.</title>
        <authorList>
            <person name="Szabo I."/>
            <person name="Al-Omari J."/>
            <person name="Rado J."/>
            <person name="Szerdahelyi G.S."/>
        </authorList>
    </citation>
    <scope>NUCLEOTIDE SEQUENCE [LARGE SCALE GENOMIC DNA]</scope>
    <source>
        <strain evidence="2 3">ZS-1/3</strain>
    </source>
</reference>
<dbReference type="RefSeq" id="WP_173200377.1">
    <property type="nucleotide sequence ID" value="NZ_JABFCX010000003.1"/>
</dbReference>
<dbReference type="AlphaFoldDB" id="A0A7Y3RP54"/>
<organism evidence="2 3">
    <name type="scientific">Parvularcula mediterranea</name>
    <dbReference type="NCBI Taxonomy" id="2732508"/>
    <lineage>
        <taxon>Bacteria</taxon>
        <taxon>Pseudomonadati</taxon>
        <taxon>Pseudomonadota</taxon>
        <taxon>Alphaproteobacteria</taxon>
        <taxon>Parvularculales</taxon>
        <taxon>Parvularculaceae</taxon>
        <taxon>Parvularcula</taxon>
    </lineage>
</organism>
<keyword evidence="1" id="KW-0732">Signal</keyword>
<accession>A0A7Y3RP54</accession>
<keyword evidence="3" id="KW-1185">Reference proteome</keyword>
<evidence type="ECO:0008006" key="4">
    <source>
        <dbReference type="Google" id="ProtNLM"/>
    </source>
</evidence>
<feature type="chain" id="PRO_5030845139" description="PEP-CTERM sorting domain-containing protein" evidence="1">
    <location>
        <begin position="23"/>
        <end position="211"/>
    </location>
</feature>
<protein>
    <recommendedName>
        <fullName evidence="4">PEP-CTERM sorting domain-containing protein</fullName>
    </recommendedName>
</protein>